<accession>A0A368PJ70</accession>
<evidence type="ECO:0000256" key="1">
    <source>
        <dbReference type="SAM" id="MobiDB-lite"/>
    </source>
</evidence>
<protein>
    <submittedName>
        <fullName evidence="2">Uncharacterized protein</fullName>
    </submittedName>
</protein>
<name>A0A368PJ70_SETIT</name>
<evidence type="ECO:0000313" key="2">
    <source>
        <dbReference type="EMBL" id="RCV05827.1"/>
    </source>
</evidence>
<feature type="compositionally biased region" description="Low complexity" evidence="1">
    <location>
        <begin position="124"/>
        <end position="133"/>
    </location>
</feature>
<dbReference type="OrthoDB" id="1900877at2759"/>
<reference evidence="2" key="1">
    <citation type="journal article" date="2012" name="Nat. Biotechnol.">
        <title>Reference genome sequence of the model plant Setaria.</title>
        <authorList>
            <person name="Bennetzen J.L."/>
            <person name="Schmutz J."/>
            <person name="Wang H."/>
            <person name="Percifield R."/>
            <person name="Hawkins J."/>
            <person name="Pontaroli A.C."/>
            <person name="Estep M."/>
            <person name="Feng L."/>
            <person name="Vaughn J.N."/>
            <person name="Grimwood J."/>
            <person name="Jenkins J."/>
            <person name="Barry K."/>
            <person name="Lindquist E."/>
            <person name="Hellsten U."/>
            <person name="Deshpande S."/>
            <person name="Wang X."/>
            <person name="Wu X."/>
            <person name="Mitros T."/>
            <person name="Triplett J."/>
            <person name="Yang X."/>
            <person name="Ye C.Y."/>
            <person name="Mauro-Herrera M."/>
            <person name="Wang L."/>
            <person name="Li P."/>
            <person name="Sharma M."/>
            <person name="Sharma R."/>
            <person name="Ronald P.C."/>
            <person name="Panaud O."/>
            <person name="Kellogg E.A."/>
            <person name="Brutnell T.P."/>
            <person name="Doust A.N."/>
            <person name="Tuskan G.A."/>
            <person name="Rokhsar D."/>
            <person name="Devos K.M."/>
        </authorList>
    </citation>
    <scope>NUCLEOTIDE SEQUENCE [LARGE SCALE GENOMIC DNA]</scope>
    <source>
        <strain evidence="2">Yugu1</strain>
    </source>
</reference>
<proteinExistence type="predicted"/>
<dbReference type="AlphaFoldDB" id="A0A368PJ70"/>
<dbReference type="EMBL" id="CM003528">
    <property type="protein sequence ID" value="RCV05827.1"/>
    <property type="molecule type" value="Genomic_DNA"/>
</dbReference>
<feature type="compositionally biased region" description="Low complexity" evidence="1">
    <location>
        <begin position="102"/>
        <end position="116"/>
    </location>
</feature>
<organism evidence="2">
    <name type="scientific">Setaria italica</name>
    <name type="common">Foxtail millet</name>
    <name type="synonym">Panicum italicum</name>
    <dbReference type="NCBI Taxonomy" id="4555"/>
    <lineage>
        <taxon>Eukaryota</taxon>
        <taxon>Viridiplantae</taxon>
        <taxon>Streptophyta</taxon>
        <taxon>Embryophyta</taxon>
        <taxon>Tracheophyta</taxon>
        <taxon>Spermatophyta</taxon>
        <taxon>Magnoliopsida</taxon>
        <taxon>Liliopsida</taxon>
        <taxon>Poales</taxon>
        <taxon>Poaceae</taxon>
        <taxon>PACMAD clade</taxon>
        <taxon>Panicoideae</taxon>
        <taxon>Panicodae</taxon>
        <taxon>Paniceae</taxon>
        <taxon>Cenchrinae</taxon>
        <taxon>Setaria</taxon>
    </lineage>
</organism>
<gene>
    <name evidence="2" type="ORF">SETIT_1G113900v2</name>
</gene>
<sequence length="173" mass="18477">MTRPHLPKTVASIGLAPACGCVVVCYLPPRRCWIAQPWPPRRPRLSAPGTSACRACPSPFPLRPDCRPPPRGSGPAAWPSPHALRRGRGPAWGTWRRSGPGCPCTSRAPTTCSSPTPRAPSPAPSTTARPASRSSSQLAALRFAASLSPCPHYLLIIARFLAGSRLVRGWLCF</sequence>
<feature type="region of interest" description="Disordered" evidence="1">
    <location>
        <begin position="66"/>
        <end position="133"/>
    </location>
</feature>
<reference evidence="2" key="2">
    <citation type="submission" date="2015-07" db="EMBL/GenBank/DDBJ databases">
        <authorList>
            <person name="Noorani M."/>
        </authorList>
    </citation>
    <scope>NUCLEOTIDE SEQUENCE</scope>
    <source>
        <strain evidence="2">Yugu1</strain>
    </source>
</reference>